<keyword evidence="4" id="KW-0812">Transmembrane</keyword>
<dbReference type="InterPro" id="IPR032675">
    <property type="entry name" value="LRR_dom_sf"/>
</dbReference>
<dbReference type="SUPFAM" id="SSF52058">
    <property type="entry name" value="L domain-like"/>
    <property type="match status" value="1"/>
</dbReference>
<dbReference type="EMBL" id="JADWDJ010000009">
    <property type="protein sequence ID" value="KAG5276043.1"/>
    <property type="molecule type" value="Genomic_DNA"/>
</dbReference>
<evidence type="ECO:0000256" key="3">
    <source>
        <dbReference type="SAM" id="MobiDB-lite"/>
    </source>
</evidence>
<organism evidence="5 6">
    <name type="scientific">Alosa alosa</name>
    <name type="common">allis shad</name>
    <dbReference type="NCBI Taxonomy" id="278164"/>
    <lineage>
        <taxon>Eukaryota</taxon>
        <taxon>Metazoa</taxon>
        <taxon>Chordata</taxon>
        <taxon>Craniata</taxon>
        <taxon>Vertebrata</taxon>
        <taxon>Euteleostomi</taxon>
        <taxon>Actinopterygii</taxon>
        <taxon>Neopterygii</taxon>
        <taxon>Teleostei</taxon>
        <taxon>Clupei</taxon>
        <taxon>Clupeiformes</taxon>
        <taxon>Clupeoidei</taxon>
        <taxon>Clupeidae</taxon>
        <taxon>Alosa</taxon>
    </lineage>
</organism>
<dbReference type="InterPro" id="IPR001611">
    <property type="entry name" value="Leu-rich_rpt"/>
</dbReference>
<protein>
    <recommendedName>
        <fullName evidence="7">Leucine-rich repeat-containing protein 19-like</fullName>
    </recommendedName>
</protein>
<dbReference type="Proteomes" id="UP000823561">
    <property type="component" value="Chromosome 9"/>
</dbReference>
<keyword evidence="4" id="KW-1133">Transmembrane helix</keyword>
<gene>
    <name evidence="5" type="ORF">AALO_G00127280</name>
</gene>
<evidence type="ECO:0000256" key="4">
    <source>
        <dbReference type="SAM" id="Phobius"/>
    </source>
</evidence>
<evidence type="ECO:0000256" key="1">
    <source>
        <dbReference type="ARBA" id="ARBA00022614"/>
    </source>
</evidence>
<dbReference type="SMART" id="SM00369">
    <property type="entry name" value="LRR_TYP"/>
    <property type="match status" value="3"/>
</dbReference>
<feature type="compositionally biased region" description="Acidic residues" evidence="3">
    <location>
        <begin position="401"/>
        <end position="415"/>
    </location>
</feature>
<evidence type="ECO:0000313" key="5">
    <source>
        <dbReference type="EMBL" id="KAG5276043.1"/>
    </source>
</evidence>
<feature type="transmembrane region" description="Helical" evidence="4">
    <location>
        <begin position="288"/>
        <end position="309"/>
    </location>
</feature>
<dbReference type="PANTHER" id="PTHR31450:SF3">
    <property type="entry name" value="TYPE III ENDOSOME MEMBRANE PROTEIN TEMP"/>
    <property type="match status" value="1"/>
</dbReference>
<evidence type="ECO:0008006" key="7">
    <source>
        <dbReference type="Google" id="ProtNLM"/>
    </source>
</evidence>
<feature type="compositionally biased region" description="Acidic residues" evidence="3">
    <location>
        <begin position="360"/>
        <end position="378"/>
    </location>
</feature>
<feature type="region of interest" description="Disordered" evidence="3">
    <location>
        <begin position="351"/>
        <end position="415"/>
    </location>
</feature>
<comment type="caution">
    <text evidence="5">The sequence shown here is derived from an EMBL/GenBank/DDBJ whole genome shotgun (WGS) entry which is preliminary data.</text>
</comment>
<keyword evidence="6" id="KW-1185">Reference proteome</keyword>
<evidence type="ECO:0000313" key="6">
    <source>
        <dbReference type="Proteomes" id="UP000823561"/>
    </source>
</evidence>
<keyword evidence="4" id="KW-0472">Membrane</keyword>
<name>A0AAV6GLQ6_9TELE</name>
<dbReference type="Gene3D" id="3.80.10.10">
    <property type="entry name" value="Ribonuclease Inhibitor"/>
    <property type="match status" value="1"/>
</dbReference>
<keyword evidence="1" id="KW-0433">Leucine-rich repeat</keyword>
<accession>A0AAV6GLQ6</accession>
<dbReference type="Pfam" id="PF15176">
    <property type="entry name" value="LRR19-TM"/>
    <property type="match status" value="1"/>
</dbReference>
<keyword evidence="2" id="KW-0677">Repeat</keyword>
<reference evidence="5" key="1">
    <citation type="submission" date="2020-10" db="EMBL/GenBank/DDBJ databases">
        <title>Chromosome-scale genome assembly of the Allis shad, Alosa alosa.</title>
        <authorList>
            <person name="Margot Z."/>
            <person name="Christophe K."/>
            <person name="Cabau C."/>
            <person name="Louis A."/>
            <person name="Berthelot C."/>
            <person name="Parey E."/>
            <person name="Roest Crollius H."/>
            <person name="Montfort J."/>
            <person name="Robinson-Rechavi M."/>
            <person name="Bucao C."/>
            <person name="Bouchez O."/>
            <person name="Gislard M."/>
            <person name="Lluch J."/>
            <person name="Milhes M."/>
            <person name="Lampietro C."/>
            <person name="Lopez Roques C."/>
            <person name="Donnadieu C."/>
            <person name="Braasch I."/>
            <person name="Desvignes T."/>
            <person name="Postlethwait J."/>
            <person name="Bobe J."/>
            <person name="Guiguen Y."/>
        </authorList>
    </citation>
    <scope>NUCLEOTIDE SEQUENCE</scope>
    <source>
        <strain evidence="5">M-15738</strain>
        <tissue evidence="5">Blood</tissue>
    </source>
</reference>
<dbReference type="Pfam" id="PF13855">
    <property type="entry name" value="LRR_8"/>
    <property type="match status" value="1"/>
</dbReference>
<dbReference type="InterPro" id="IPR003591">
    <property type="entry name" value="Leu-rich_rpt_typical-subtyp"/>
</dbReference>
<sequence>MLSDSTQHGSPSVFIQSGIQNWIALHGAACNNFTVTTKGSRGRMGSWGHLLCVSLLLCVSATVTDASLHTVGPCLVDTGKASFHCGQKKLTKIPEEIWTNVTRLDLSDNGLILSHPDTPRTLQKFEKLVHLNLSANYLPLLDRGLFSNLPSLEVLDLSRCQLSVMDTEAFEGLPRLQRLFLGHNRLQPSVSTALKELRGVLSYLDLQGNPRDSSAPYDERKGAQKVTRFKASKGHVHDHDYEGFKEKRISGKVNHRKLLAEDPFPSTTPVPSTTLNDTAPVRVPAHNWKFLVGVLITAITLSIIVAVLAKCKLLHQYLASYRHSRFTNIDSESHYDPDVYEVGFASRGGAATISNGIADHDDEEEEEEGDEEDDDGFIEDNYIQPSERERAARAAQQQVKEEEEDLDDDLEFTIG</sequence>
<evidence type="ECO:0000256" key="2">
    <source>
        <dbReference type="ARBA" id="ARBA00022737"/>
    </source>
</evidence>
<dbReference type="AlphaFoldDB" id="A0AAV6GLQ6"/>
<dbReference type="PANTHER" id="PTHR31450">
    <property type="entry name" value="LEUCINE-RICH REPEAT-CONTAINING PROTEIN 19 LRRC19 FAMILY MEMBER"/>
    <property type="match status" value="1"/>
</dbReference>
<proteinExistence type="predicted"/>